<organism evidence="3 4">
    <name type="scientific">Oxalobacter paraformigenes</name>
    <dbReference type="NCBI Taxonomy" id="556268"/>
    <lineage>
        <taxon>Bacteria</taxon>
        <taxon>Pseudomonadati</taxon>
        <taxon>Pseudomonadota</taxon>
        <taxon>Betaproteobacteria</taxon>
        <taxon>Burkholderiales</taxon>
        <taxon>Oxalobacteraceae</taxon>
        <taxon>Oxalobacter</taxon>
    </lineage>
</organism>
<reference evidence="3" key="1">
    <citation type="submission" date="2011-10" db="EMBL/GenBank/DDBJ databases">
        <title>The Genome Sequence of Oxalobacter formigenes HOxBLS.</title>
        <authorList>
            <consortium name="The Broad Institute Genome Sequencing Platform"/>
            <person name="Earl A."/>
            <person name="Ward D."/>
            <person name="Feldgarden M."/>
            <person name="Gevers D."/>
            <person name="Allison M.J."/>
            <person name="Humphrey S."/>
            <person name="Young S.K."/>
            <person name="Zeng Q."/>
            <person name="Gargeya S."/>
            <person name="Fitzgerald M."/>
            <person name="Haas B."/>
            <person name="Abouelleil A."/>
            <person name="Alvarado L."/>
            <person name="Arachchi H.M."/>
            <person name="Berlin A."/>
            <person name="Brown A."/>
            <person name="Chapman S.B."/>
            <person name="Chen Z."/>
            <person name="Dunbar C."/>
            <person name="Freedman E."/>
            <person name="Gearin G."/>
            <person name="Goldberg J."/>
            <person name="Griggs A."/>
            <person name="Gujja S."/>
            <person name="Heiman D."/>
            <person name="Howarth C."/>
            <person name="Larson L."/>
            <person name="Lui A."/>
            <person name="MacDonald P.J.P."/>
            <person name="Montmayeur A."/>
            <person name="Murphy C."/>
            <person name="Neiman D."/>
            <person name="Pearson M."/>
            <person name="Priest M."/>
            <person name="Roberts A."/>
            <person name="Saif S."/>
            <person name="Shea T."/>
            <person name="Shenoy N."/>
            <person name="Sisk P."/>
            <person name="Stolte C."/>
            <person name="Sykes S."/>
            <person name="Wortman J."/>
            <person name="Nusbaum C."/>
            <person name="Birren B."/>
        </authorList>
    </citation>
    <scope>NUCLEOTIDE SEQUENCE [LARGE SCALE GENOMIC DNA]</scope>
    <source>
        <strain evidence="3">HOxBLS</strain>
    </source>
</reference>
<accession>C3X6N9</accession>
<dbReference type="InterPro" id="IPR011765">
    <property type="entry name" value="Pept_M16_N"/>
</dbReference>
<sequence length="464" mass="51544">MNFRVEWMMNMLSLGIKRRILQRVGVRKSSCFLFLGVFFSLCMGSPALAALPIQQWMTENGSKVLFVETHAIPVLDISVEFDAGSRRDPEGKNGLAVLTNGSLDKGILPIYGDGVSESKILDTFADTGALRSSKITMDRAGYTLRVLSDQAESKKAIELMSRLLATPSFPEELLERDKMRLVASIKEEMTRPEAIAVKTFKQDIYHDHPYGKSPSPESVVSITRDDLVSFHKTHYVANRAVISIVGDIDKERAREIAAEISRDLPISHQELPALPIVKTTFGKTEAVSHPATQAHVLLGMPAVRRGDTDFFALTVGNYILGGGGFSSRLMQEIREKRGLSYSVYSKFQPMLQEGPFIVGLQTEKKQADDALKVTHSTLDTFLKEGPTAAELQSAKDHLVNSFAMQMDNNRKVLELISLIGYYRLPLNYLDTWTANVKRVTAEDVKAAMNRKLSTEKMVTVIVGN</sequence>
<dbReference type="InterPro" id="IPR007863">
    <property type="entry name" value="Peptidase_M16_C"/>
</dbReference>
<evidence type="ECO:0000313" key="3">
    <source>
        <dbReference type="EMBL" id="EEO28875.2"/>
    </source>
</evidence>
<protein>
    <recommendedName>
        <fullName evidence="5">Zinc protease</fullName>
    </recommendedName>
</protein>
<dbReference type="PANTHER" id="PTHR11851:SF224">
    <property type="entry name" value="PROCESSING PROTEASE"/>
    <property type="match status" value="1"/>
</dbReference>
<dbReference type="GO" id="GO:0046872">
    <property type="term" value="F:metal ion binding"/>
    <property type="evidence" value="ECO:0007669"/>
    <property type="project" value="InterPro"/>
</dbReference>
<evidence type="ECO:0008006" key="5">
    <source>
        <dbReference type="Google" id="ProtNLM"/>
    </source>
</evidence>
<name>C3X6N9_9BURK</name>
<evidence type="ECO:0000313" key="4">
    <source>
        <dbReference type="Proteomes" id="UP000003973"/>
    </source>
</evidence>
<dbReference type="InterPro" id="IPR011249">
    <property type="entry name" value="Metalloenz_LuxS/M16"/>
</dbReference>
<feature type="domain" description="Peptidase M16 N-terminal" evidence="1">
    <location>
        <begin position="65"/>
        <end position="213"/>
    </location>
</feature>
<feature type="domain" description="Peptidase M16 C-terminal" evidence="2">
    <location>
        <begin position="221"/>
        <end position="396"/>
    </location>
</feature>
<dbReference type="PANTHER" id="PTHR11851">
    <property type="entry name" value="METALLOPROTEASE"/>
    <property type="match status" value="1"/>
</dbReference>
<gene>
    <name evidence="3" type="ORF">OFAG_02028</name>
</gene>
<dbReference type="SUPFAM" id="SSF63411">
    <property type="entry name" value="LuxS/MPP-like metallohydrolase"/>
    <property type="match status" value="2"/>
</dbReference>
<dbReference type="Pfam" id="PF00675">
    <property type="entry name" value="Peptidase_M16"/>
    <property type="match status" value="1"/>
</dbReference>
<dbReference type="Proteomes" id="UP000003973">
    <property type="component" value="Unassembled WGS sequence"/>
</dbReference>
<evidence type="ECO:0000259" key="1">
    <source>
        <dbReference type="Pfam" id="PF00675"/>
    </source>
</evidence>
<keyword evidence="4" id="KW-1185">Reference proteome</keyword>
<dbReference type="EMBL" id="ACDP02000004">
    <property type="protein sequence ID" value="EEO28875.2"/>
    <property type="molecule type" value="Genomic_DNA"/>
</dbReference>
<evidence type="ECO:0000259" key="2">
    <source>
        <dbReference type="Pfam" id="PF05193"/>
    </source>
</evidence>
<dbReference type="eggNOG" id="COG0612">
    <property type="taxonomic scope" value="Bacteria"/>
</dbReference>
<comment type="caution">
    <text evidence="3">The sequence shown here is derived from an EMBL/GenBank/DDBJ whole genome shotgun (WGS) entry which is preliminary data.</text>
</comment>
<proteinExistence type="predicted"/>
<dbReference type="InterPro" id="IPR050361">
    <property type="entry name" value="MPP/UQCRC_Complex"/>
</dbReference>
<dbReference type="Pfam" id="PF05193">
    <property type="entry name" value="Peptidase_M16_C"/>
    <property type="match status" value="1"/>
</dbReference>
<dbReference type="HOGENOM" id="CLU_009902_6_0_4"/>
<dbReference type="AlphaFoldDB" id="C3X6N9"/>
<dbReference type="Gene3D" id="3.30.830.10">
    <property type="entry name" value="Metalloenzyme, LuxS/M16 peptidase-like"/>
    <property type="match status" value="2"/>
</dbReference>